<dbReference type="Pfam" id="PF00282">
    <property type="entry name" value="Pyridoxal_deC"/>
    <property type="match status" value="1"/>
</dbReference>
<organism evidence="7 8">
    <name type="scientific">Marivita lacus</name>
    <dbReference type="NCBI Taxonomy" id="1323742"/>
    <lineage>
        <taxon>Bacteria</taxon>
        <taxon>Pseudomonadati</taxon>
        <taxon>Pseudomonadota</taxon>
        <taxon>Alphaproteobacteria</taxon>
        <taxon>Rhodobacterales</taxon>
        <taxon>Roseobacteraceae</taxon>
        <taxon>Marivita</taxon>
    </lineage>
</organism>
<keyword evidence="8" id="KW-1185">Reference proteome</keyword>
<accession>A0ABQ1L1D2</accession>
<dbReference type="EMBL" id="BMFC01000013">
    <property type="protein sequence ID" value="GGC17727.1"/>
    <property type="molecule type" value="Genomic_DNA"/>
</dbReference>
<protein>
    <submittedName>
        <fullName evidence="7">Amino acid decarboxylase</fullName>
    </submittedName>
</protein>
<comment type="cofactor">
    <cofactor evidence="1 6">
        <name>pyridoxal 5'-phosphate</name>
        <dbReference type="ChEBI" id="CHEBI:597326"/>
    </cofactor>
</comment>
<evidence type="ECO:0000256" key="2">
    <source>
        <dbReference type="ARBA" id="ARBA00009533"/>
    </source>
</evidence>
<keyword evidence="3" id="KW-0210">Decarboxylase</keyword>
<evidence type="ECO:0000313" key="7">
    <source>
        <dbReference type="EMBL" id="GGC17727.1"/>
    </source>
</evidence>
<name>A0ABQ1L1D2_9RHOB</name>
<comment type="similarity">
    <text evidence="2 6">Belongs to the group II decarboxylase family.</text>
</comment>
<dbReference type="PROSITE" id="PS00392">
    <property type="entry name" value="DDC_GAD_HDC_YDC"/>
    <property type="match status" value="1"/>
</dbReference>
<dbReference type="Gene3D" id="3.90.1150.10">
    <property type="entry name" value="Aspartate Aminotransferase, domain 1"/>
    <property type="match status" value="1"/>
</dbReference>
<dbReference type="InterPro" id="IPR015421">
    <property type="entry name" value="PyrdxlP-dep_Trfase_major"/>
</dbReference>
<evidence type="ECO:0000256" key="6">
    <source>
        <dbReference type="RuleBase" id="RU000382"/>
    </source>
</evidence>
<dbReference type="Gene3D" id="3.90.1150.170">
    <property type="match status" value="1"/>
</dbReference>
<dbReference type="Proteomes" id="UP000645462">
    <property type="component" value="Unassembled WGS sequence"/>
</dbReference>
<sequence>MKNQEETLDPSDWTEVRELAHRMVEDAVRHLDEVRERHVWQPIPEEVRARFRTPLPTGPQPLGDVYEELRENMLPYAMGNIYPRFWGWYMGSGNFTGALGDFLAAIDGSNLGGGSTAAAMIDMQVIDWFKEMMEFPPTASGTLTSGGSMANLLAHTITRNMMAGVDVRAEGIVGIPRPLRFYASDQVHSCHQKALETLGLGARSLRMVASDERQRIDLSALEAAIAEDRAAGVAPVCVIGTAGTTNTGATDDLKALAALCRREGLRFHVDGCIGAFLKIAPENRALVAGIELADSVALDPHKWLHTPFEAGCVLVRDADRHFEAFEMHGEYLQLQTRGMIAGKFLADYGLELSRGFKALKIWMSLKENGAPKLGRLIDQNIAQARHLEGLIAADPRLELVAPVDLNIVCFRYAGGLKDEVALKEVNTEIMLRIQESGFAILSDTTVAGRHCLRVAINNHRTTRQDLSVLLSEVLRTGAGVAHERARSAATVSTVGKKTPIIHERKAEGA</sequence>
<keyword evidence="5 6" id="KW-0456">Lyase</keyword>
<dbReference type="InterPro" id="IPR015424">
    <property type="entry name" value="PyrdxlP-dep_Trfase"/>
</dbReference>
<reference evidence="8" key="1">
    <citation type="journal article" date="2019" name="Int. J. Syst. Evol. Microbiol.">
        <title>The Global Catalogue of Microorganisms (GCM) 10K type strain sequencing project: providing services to taxonomists for standard genome sequencing and annotation.</title>
        <authorList>
            <consortium name="The Broad Institute Genomics Platform"/>
            <consortium name="The Broad Institute Genome Sequencing Center for Infectious Disease"/>
            <person name="Wu L."/>
            <person name="Ma J."/>
        </authorList>
    </citation>
    <scope>NUCLEOTIDE SEQUENCE [LARGE SCALE GENOMIC DNA]</scope>
    <source>
        <strain evidence="8">CGMCC 1.12478</strain>
    </source>
</reference>
<keyword evidence="4 6" id="KW-0663">Pyridoxal phosphate</keyword>
<gene>
    <name evidence="7" type="ORF">GCM10011363_37870</name>
</gene>
<evidence type="ECO:0000313" key="8">
    <source>
        <dbReference type="Proteomes" id="UP000645462"/>
    </source>
</evidence>
<dbReference type="InterPro" id="IPR010977">
    <property type="entry name" value="Aromatic_deC"/>
</dbReference>
<evidence type="ECO:0000256" key="4">
    <source>
        <dbReference type="ARBA" id="ARBA00022898"/>
    </source>
</evidence>
<dbReference type="SUPFAM" id="SSF53383">
    <property type="entry name" value="PLP-dependent transferases"/>
    <property type="match status" value="1"/>
</dbReference>
<evidence type="ECO:0000256" key="3">
    <source>
        <dbReference type="ARBA" id="ARBA00022793"/>
    </source>
</evidence>
<dbReference type="InterPro" id="IPR021115">
    <property type="entry name" value="Pyridoxal-P_BS"/>
</dbReference>
<dbReference type="InterPro" id="IPR002129">
    <property type="entry name" value="PyrdxlP-dep_de-COase"/>
</dbReference>
<dbReference type="Gene3D" id="3.40.640.10">
    <property type="entry name" value="Type I PLP-dependent aspartate aminotransferase-like (Major domain)"/>
    <property type="match status" value="1"/>
</dbReference>
<proteinExistence type="inferred from homology"/>
<dbReference type="RefSeq" id="WP_188483664.1">
    <property type="nucleotide sequence ID" value="NZ_BMFC01000013.1"/>
</dbReference>
<evidence type="ECO:0000256" key="1">
    <source>
        <dbReference type="ARBA" id="ARBA00001933"/>
    </source>
</evidence>
<dbReference type="PRINTS" id="PR00800">
    <property type="entry name" value="YHDCRBOXLASE"/>
</dbReference>
<comment type="caution">
    <text evidence="7">The sequence shown here is derived from an EMBL/GenBank/DDBJ whole genome shotgun (WGS) entry which is preliminary data.</text>
</comment>
<dbReference type="PANTHER" id="PTHR11999">
    <property type="entry name" value="GROUP II PYRIDOXAL-5-PHOSPHATE DECARBOXYLASE"/>
    <property type="match status" value="1"/>
</dbReference>
<dbReference type="InterPro" id="IPR015422">
    <property type="entry name" value="PyrdxlP-dep_Trfase_small"/>
</dbReference>
<dbReference type="PANTHER" id="PTHR11999:SF70">
    <property type="entry name" value="MIP05841P"/>
    <property type="match status" value="1"/>
</dbReference>
<evidence type="ECO:0000256" key="5">
    <source>
        <dbReference type="ARBA" id="ARBA00023239"/>
    </source>
</evidence>